<organism evidence="1">
    <name type="scientific">Vibrio vulnificus</name>
    <dbReference type="NCBI Taxonomy" id="672"/>
    <lineage>
        <taxon>Bacteria</taxon>
        <taxon>Pseudomonadati</taxon>
        <taxon>Pseudomonadota</taxon>
        <taxon>Gammaproteobacteria</taxon>
        <taxon>Vibrionales</taxon>
        <taxon>Vibrionaceae</taxon>
        <taxon>Vibrio</taxon>
    </lineage>
</organism>
<sequence>MKPYIPKELVGSIFETIVIDADSRQCECDGMAHYLAYRFKKDTQIPLRINEGLLVVGGNQTPHHVWSIFESDGIEYLIDLRARMWIRNDEDIPHGIYHLSDVATLYNGKATNNTWGNFPKELIEILFPSLDAFKKEIEMLRKAEKLLASK</sequence>
<gene>
    <name evidence="1" type="ORF">I7730_00210</name>
</gene>
<proteinExistence type="predicted"/>
<comment type="caution">
    <text evidence="1">The sequence shown here is derived from an EMBL/GenBank/DDBJ whole genome shotgun (WGS) entry which is preliminary data.</text>
</comment>
<reference evidence="1" key="2">
    <citation type="submission" date="2019-01" db="EMBL/GenBank/DDBJ databases">
        <authorList>
            <consortium name="NCBI Pathogen Detection Project"/>
        </authorList>
    </citation>
    <scope>NUCLEOTIDE SEQUENCE</scope>
    <source>
        <strain evidence="1">BCW_3452</strain>
    </source>
</reference>
<dbReference type="Proteomes" id="UP000863257">
    <property type="component" value="Unassembled WGS sequence"/>
</dbReference>
<dbReference type="EMBL" id="DACRBY010000001">
    <property type="protein sequence ID" value="HAS8538221.1"/>
    <property type="molecule type" value="Genomic_DNA"/>
</dbReference>
<reference evidence="1" key="1">
    <citation type="journal article" date="2018" name="Genome Biol.">
        <title>SKESA: strategic k-mer extension for scrupulous assemblies.</title>
        <authorList>
            <person name="Souvorov A."/>
            <person name="Agarwala R."/>
            <person name="Lipman D.J."/>
        </authorList>
    </citation>
    <scope>NUCLEOTIDE SEQUENCE</scope>
    <source>
        <strain evidence="1">BCW_3452</strain>
    </source>
</reference>
<accession>A0A8H9K5F2</accession>
<dbReference type="AlphaFoldDB" id="A0A8H9K5F2"/>
<evidence type="ECO:0000313" key="1">
    <source>
        <dbReference type="EMBL" id="HAS8538221.1"/>
    </source>
</evidence>
<name>A0A8H9K5F2_VIBVL</name>
<protein>
    <submittedName>
        <fullName evidence="1">Uncharacterized protein</fullName>
    </submittedName>
</protein>